<reference evidence="1" key="1">
    <citation type="submission" date="2022-08" db="EMBL/GenBank/DDBJ databases">
        <authorList>
            <person name="Gutierrez-Valencia J."/>
        </authorList>
    </citation>
    <scope>NUCLEOTIDE SEQUENCE</scope>
</reference>
<dbReference type="Proteomes" id="UP001154282">
    <property type="component" value="Unassembled WGS sequence"/>
</dbReference>
<keyword evidence="2" id="KW-1185">Reference proteome</keyword>
<proteinExistence type="predicted"/>
<dbReference type="EMBL" id="CAMGYJ010000008">
    <property type="protein sequence ID" value="CAI0463964.1"/>
    <property type="molecule type" value="Genomic_DNA"/>
</dbReference>
<accession>A0AAV0NZ09</accession>
<dbReference type="AlphaFoldDB" id="A0AAV0NZ09"/>
<protein>
    <submittedName>
        <fullName evidence="1">Uncharacterized protein</fullName>
    </submittedName>
</protein>
<evidence type="ECO:0000313" key="2">
    <source>
        <dbReference type="Proteomes" id="UP001154282"/>
    </source>
</evidence>
<gene>
    <name evidence="1" type="ORF">LITE_LOCUS35979</name>
</gene>
<organism evidence="1 2">
    <name type="scientific">Linum tenue</name>
    <dbReference type="NCBI Taxonomy" id="586396"/>
    <lineage>
        <taxon>Eukaryota</taxon>
        <taxon>Viridiplantae</taxon>
        <taxon>Streptophyta</taxon>
        <taxon>Embryophyta</taxon>
        <taxon>Tracheophyta</taxon>
        <taxon>Spermatophyta</taxon>
        <taxon>Magnoliopsida</taxon>
        <taxon>eudicotyledons</taxon>
        <taxon>Gunneridae</taxon>
        <taxon>Pentapetalae</taxon>
        <taxon>rosids</taxon>
        <taxon>fabids</taxon>
        <taxon>Malpighiales</taxon>
        <taxon>Linaceae</taxon>
        <taxon>Linum</taxon>
    </lineage>
</organism>
<name>A0AAV0NZ09_9ROSI</name>
<comment type="caution">
    <text evidence="1">The sequence shown here is derived from an EMBL/GenBank/DDBJ whole genome shotgun (WGS) entry which is preliminary data.</text>
</comment>
<evidence type="ECO:0000313" key="1">
    <source>
        <dbReference type="EMBL" id="CAI0463964.1"/>
    </source>
</evidence>
<sequence length="51" mass="6083">MDQVYNETTKIRRERLGGLSPMRWTLIEADRLGYFIGVDFDDDRCVTRLFL</sequence>